<dbReference type="Proteomes" id="UP000528964">
    <property type="component" value="Unassembled WGS sequence"/>
</dbReference>
<name>A0A7W6GG71_9HYPH</name>
<sequence>MSDRRVLFACDLDSQVFGALPLALAFEARGWRPTFAIDAGRGLTTSAAERLGGRFEIIERSLGALALDEAALGSDAVGVYATGSRVLLFRHVCELAARALERPRPALFCGFNGLVLGRFEEGVAWRLGYDQICLNGPRDRDAFAAFLATTDFSGQPAVITGLRRRPDSPLRGLKPPPEPGRRKVFVFAEQVAVPGDPRRRGELVAALARLAAASPDWDVVVKARVRPQEQTFHDQTHHVEHLVAKLAVRPANLLVSYAPIDGLLAAADLFGTISSTALFDALDHGVPAVLAADFGVRNAHGTHLMLGSGVSVRLGELASLDDAPRRRPNPRWLDRVGYGPAHSAGALIDRLEAFDPTAPLPPALYGFDEAARGAAPSGRYSAPISAAREAAEAALAAGDKAGARAALGKLGQALERSDRQRAMDEAWRTREGKGARYARRLGLYGTYKALRTRLLGEFPS</sequence>
<reference evidence="1 2" key="1">
    <citation type="submission" date="2020-08" db="EMBL/GenBank/DDBJ databases">
        <title>Genomic Encyclopedia of Type Strains, Phase IV (KMG-IV): sequencing the most valuable type-strain genomes for metagenomic binning, comparative biology and taxonomic classification.</title>
        <authorList>
            <person name="Goeker M."/>
        </authorList>
    </citation>
    <scope>NUCLEOTIDE SEQUENCE [LARGE SCALE GENOMIC DNA]</scope>
    <source>
        <strain evidence="1 2">DSM 25481</strain>
    </source>
</reference>
<dbReference type="AlphaFoldDB" id="A0A7W6GG71"/>
<dbReference type="SUPFAM" id="SSF53756">
    <property type="entry name" value="UDP-Glycosyltransferase/glycogen phosphorylase"/>
    <property type="match status" value="1"/>
</dbReference>
<accession>A0A7W6GG71</accession>
<gene>
    <name evidence="1" type="ORF">GGR24_002458</name>
</gene>
<organism evidence="1 2">
    <name type="scientific">Hansschlegelia beijingensis</name>
    <dbReference type="NCBI Taxonomy" id="1133344"/>
    <lineage>
        <taxon>Bacteria</taxon>
        <taxon>Pseudomonadati</taxon>
        <taxon>Pseudomonadota</taxon>
        <taxon>Alphaproteobacteria</taxon>
        <taxon>Hyphomicrobiales</taxon>
        <taxon>Methylopilaceae</taxon>
        <taxon>Hansschlegelia</taxon>
    </lineage>
</organism>
<dbReference type="InterPro" id="IPR046561">
    <property type="entry name" value="DUF6716"/>
</dbReference>
<protein>
    <submittedName>
        <fullName evidence="1">Uncharacterized protein</fullName>
    </submittedName>
</protein>
<dbReference type="EMBL" id="JACIDR010000003">
    <property type="protein sequence ID" value="MBB3973788.1"/>
    <property type="molecule type" value="Genomic_DNA"/>
</dbReference>
<evidence type="ECO:0000313" key="1">
    <source>
        <dbReference type="EMBL" id="MBB3973788.1"/>
    </source>
</evidence>
<proteinExistence type="predicted"/>
<dbReference type="RefSeq" id="WP_183395628.1">
    <property type="nucleotide sequence ID" value="NZ_JACIDR010000003.1"/>
</dbReference>
<comment type="caution">
    <text evidence="1">The sequence shown here is derived from an EMBL/GenBank/DDBJ whole genome shotgun (WGS) entry which is preliminary data.</text>
</comment>
<keyword evidence="2" id="KW-1185">Reference proteome</keyword>
<evidence type="ECO:0000313" key="2">
    <source>
        <dbReference type="Proteomes" id="UP000528964"/>
    </source>
</evidence>
<dbReference type="Pfam" id="PF20471">
    <property type="entry name" value="DUF6716"/>
    <property type="match status" value="1"/>
</dbReference>